<dbReference type="FunFam" id="3.30.559.10:FF:000007">
    <property type="entry name" value="Dihydrolipoamide acetyltransferase component of pyruvate dehydrogenase complex"/>
    <property type="match status" value="1"/>
</dbReference>
<proteinExistence type="inferred from homology"/>
<dbReference type="PANTHER" id="PTHR43178">
    <property type="entry name" value="DIHYDROLIPOAMIDE ACETYLTRANSFERASE COMPONENT OF PYRUVATE DEHYDROGENASE COMPLEX"/>
    <property type="match status" value="1"/>
</dbReference>
<comment type="caution">
    <text evidence="7">The sequence shown here is derived from an EMBL/GenBank/DDBJ whole genome shotgun (WGS) entry which is preliminary data.</text>
</comment>
<keyword evidence="3 7" id="KW-0808">Transferase</keyword>
<name>T0YU15_9ZZZZ</name>
<dbReference type="InterPro" id="IPR001078">
    <property type="entry name" value="2-oxoacid_DH_actylTfrase"/>
</dbReference>
<evidence type="ECO:0000256" key="1">
    <source>
        <dbReference type="ARBA" id="ARBA00001938"/>
    </source>
</evidence>
<keyword evidence="5" id="KW-0012">Acyltransferase</keyword>
<dbReference type="GO" id="GO:0016407">
    <property type="term" value="F:acetyltransferase activity"/>
    <property type="evidence" value="ECO:0007669"/>
    <property type="project" value="TreeGrafter"/>
</dbReference>
<organism evidence="7">
    <name type="scientific">mine drainage metagenome</name>
    <dbReference type="NCBI Taxonomy" id="410659"/>
    <lineage>
        <taxon>unclassified sequences</taxon>
        <taxon>metagenomes</taxon>
        <taxon>ecological metagenomes</taxon>
    </lineage>
</organism>
<gene>
    <name evidence="7" type="ORF">B1A_18319</name>
</gene>
<reference evidence="7" key="2">
    <citation type="journal article" date="2014" name="ISME J.">
        <title>Microbial stratification in low pH oxic and suboxic macroscopic growths along an acid mine drainage.</title>
        <authorList>
            <person name="Mendez-Garcia C."/>
            <person name="Mesa V."/>
            <person name="Sprenger R.R."/>
            <person name="Richter M."/>
            <person name="Diez M.S."/>
            <person name="Solano J."/>
            <person name="Bargiela R."/>
            <person name="Golyshina O.V."/>
            <person name="Manteca A."/>
            <person name="Ramos J.L."/>
            <person name="Gallego J.R."/>
            <person name="Llorente I."/>
            <person name="Martins Dos Santos V.A."/>
            <person name="Jensen O.N."/>
            <person name="Pelaez A.I."/>
            <person name="Sanchez J."/>
            <person name="Ferrer M."/>
        </authorList>
    </citation>
    <scope>NUCLEOTIDE SEQUENCE</scope>
</reference>
<dbReference type="PANTHER" id="PTHR43178:SF5">
    <property type="entry name" value="LIPOAMIDE ACYLTRANSFERASE COMPONENT OF BRANCHED-CHAIN ALPHA-KETO ACID DEHYDROGENASE COMPLEX, MITOCHONDRIAL"/>
    <property type="match status" value="1"/>
</dbReference>
<evidence type="ECO:0000256" key="3">
    <source>
        <dbReference type="ARBA" id="ARBA00022679"/>
    </source>
</evidence>
<comment type="similarity">
    <text evidence="2">Belongs to the 2-oxoacid dehydrogenase family.</text>
</comment>
<evidence type="ECO:0000256" key="4">
    <source>
        <dbReference type="ARBA" id="ARBA00022823"/>
    </source>
</evidence>
<evidence type="ECO:0000256" key="2">
    <source>
        <dbReference type="ARBA" id="ARBA00007317"/>
    </source>
</evidence>
<dbReference type="InterPro" id="IPR023213">
    <property type="entry name" value="CAT-like_dom_sf"/>
</dbReference>
<evidence type="ECO:0000259" key="6">
    <source>
        <dbReference type="Pfam" id="PF00198"/>
    </source>
</evidence>
<dbReference type="GO" id="GO:0005737">
    <property type="term" value="C:cytoplasm"/>
    <property type="evidence" value="ECO:0007669"/>
    <property type="project" value="TreeGrafter"/>
</dbReference>
<evidence type="ECO:0000313" key="7">
    <source>
        <dbReference type="EMBL" id="EQD35382.1"/>
    </source>
</evidence>
<protein>
    <submittedName>
        <fullName evidence="7">Dihydrolipoamide acetyltransferase</fullName>
    </submittedName>
</protein>
<sequence>SGARGAPRVGRGKDVCEEPEHEEIKVIGVRRLIAQRMSESKRNIPHFSYVEEVDVTELEALRRHLNSRLASGEPALTYLPFLVVALVRVVRDFPQCNAHYVAERGVIVRHRAVHVGVATQTGEGLKVPVVRDAQHRSLWEIAAEMRRVTEAARINKATREELGGSTITLTSLGKLGGIVSTPIINAPEVAIIGVNRAVDRPVVYQGAVSVRRMMNLSSSFDHRFVDGYDAAAMI</sequence>
<dbReference type="AlphaFoldDB" id="T0YU15"/>
<accession>T0YU15</accession>
<dbReference type="SUPFAM" id="SSF52777">
    <property type="entry name" value="CoA-dependent acyltransferases"/>
    <property type="match status" value="1"/>
</dbReference>
<comment type="cofactor">
    <cofactor evidence="1">
        <name>(R)-lipoate</name>
        <dbReference type="ChEBI" id="CHEBI:83088"/>
    </cofactor>
</comment>
<keyword evidence="4" id="KW-0450">Lipoyl</keyword>
<dbReference type="InterPro" id="IPR050743">
    <property type="entry name" value="2-oxoacid_DH_E2_comp"/>
</dbReference>
<dbReference type="EMBL" id="AUZX01013508">
    <property type="protein sequence ID" value="EQD35382.1"/>
    <property type="molecule type" value="Genomic_DNA"/>
</dbReference>
<dbReference type="GO" id="GO:0031405">
    <property type="term" value="F:lipoic acid binding"/>
    <property type="evidence" value="ECO:0007669"/>
    <property type="project" value="TreeGrafter"/>
</dbReference>
<reference evidence="7" key="1">
    <citation type="submission" date="2013-08" db="EMBL/GenBank/DDBJ databases">
        <authorList>
            <person name="Mendez C."/>
            <person name="Richter M."/>
            <person name="Ferrer M."/>
            <person name="Sanchez J."/>
        </authorList>
    </citation>
    <scope>NUCLEOTIDE SEQUENCE</scope>
</reference>
<feature type="non-terminal residue" evidence="7">
    <location>
        <position position="1"/>
    </location>
</feature>
<feature type="domain" description="2-oxoacid dehydrogenase acyltransferase catalytic" evidence="6">
    <location>
        <begin position="19"/>
        <end position="233"/>
    </location>
</feature>
<evidence type="ECO:0000256" key="5">
    <source>
        <dbReference type="ARBA" id="ARBA00023315"/>
    </source>
</evidence>
<dbReference type="Gene3D" id="3.30.559.10">
    <property type="entry name" value="Chloramphenicol acetyltransferase-like domain"/>
    <property type="match status" value="1"/>
</dbReference>
<dbReference type="Pfam" id="PF00198">
    <property type="entry name" value="2-oxoacid_dh"/>
    <property type="match status" value="1"/>
</dbReference>
<feature type="non-terminal residue" evidence="7">
    <location>
        <position position="234"/>
    </location>
</feature>